<dbReference type="InterPro" id="IPR017601">
    <property type="entry name" value="DGQHR-contain_dom"/>
</dbReference>
<dbReference type="RefSeq" id="WP_311533847.1">
    <property type="nucleotide sequence ID" value="NZ_JAVRHQ010000004.1"/>
</dbReference>
<protein>
    <submittedName>
        <fullName evidence="1">DNA sulfur modification protein DndB</fullName>
    </submittedName>
</protein>
<accession>A0ABU3C749</accession>
<evidence type="ECO:0000313" key="1">
    <source>
        <dbReference type="EMBL" id="MDT0642173.1"/>
    </source>
</evidence>
<dbReference type="InterPro" id="IPR017642">
    <property type="entry name" value="DNA_S_mod_DndB"/>
</dbReference>
<dbReference type="EMBL" id="JAVRHQ010000004">
    <property type="protein sequence ID" value="MDT0642173.1"/>
    <property type="molecule type" value="Genomic_DNA"/>
</dbReference>
<evidence type="ECO:0000313" key="2">
    <source>
        <dbReference type="Proteomes" id="UP001262889"/>
    </source>
</evidence>
<organism evidence="1 2">
    <name type="scientific">Autumnicola tepida</name>
    <dbReference type="NCBI Taxonomy" id="3075595"/>
    <lineage>
        <taxon>Bacteria</taxon>
        <taxon>Pseudomonadati</taxon>
        <taxon>Bacteroidota</taxon>
        <taxon>Flavobacteriia</taxon>
        <taxon>Flavobacteriales</taxon>
        <taxon>Flavobacteriaceae</taxon>
        <taxon>Autumnicola</taxon>
    </lineage>
</organism>
<gene>
    <name evidence="1" type="ORF">RM553_04940</name>
</gene>
<name>A0ABU3C749_9FLAO</name>
<dbReference type="CDD" id="cd16414">
    <property type="entry name" value="dndB_like"/>
    <property type="match status" value="1"/>
</dbReference>
<dbReference type="Pfam" id="PF14072">
    <property type="entry name" value="DndB"/>
    <property type="match status" value="1"/>
</dbReference>
<dbReference type="Proteomes" id="UP001262889">
    <property type="component" value="Unassembled WGS sequence"/>
</dbReference>
<dbReference type="NCBIfam" id="TIGR03187">
    <property type="entry name" value="DGQHR"/>
    <property type="match status" value="1"/>
</dbReference>
<comment type="caution">
    <text evidence="1">The sequence shown here is derived from an EMBL/GenBank/DDBJ whole genome shotgun (WGS) entry which is preliminary data.</text>
</comment>
<proteinExistence type="predicted"/>
<reference evidence="1 2" key="1">
    <citation type="submission" date="2023-09" db="EMBL/GenBank/DDBJ databases">
        <authorList>
            <person name="Rey-Velasco X."/>
        </authorList>
    </citation>
    <scope>NUCLEOTIDE SEQUENCE [LARGE SCALE GENOMIC DNA]</scope>
    <source>
        <strain evidence="1 2">F363</strain>
    </source>
</reference>
<keyword evidence="2" id="KW-1185">Reference proteome</keyword>
<sequence length="414" mass="48443">MKIPAIRSKIGEWTYYVTSLTFQQVSDHVSKVDEELHESEVLQDLIQRSITDNYLSIKEYILNQPEMFFNSLVLAVYNDYPKWQEIEVKYDNKETFKIGLLDFPGKHKIFPVDGQHRVEGIKEAIKAKPKMANNEIGVIFIGHSEEPQLKKRTRRLFTTLNRYAKPVSLRDIIALDEDDIVAILTRRLIEKFKLFNEEKIVDIKSKSIPSSNKKAFTSIITLYQVNLEICKFHYFQKTGLKPSKNRIEEFLKFRPDQDTIKDYYTFYLHFWTNFSAHLSAVKEFLNNERIPRDSQTGGNLLFRPIGILPFCKAVLRIKEAGEETFDEIFTNFNKANLDIAEEPWTRVLWDDVRKKMLMNAGTVTYLLLLYIYDSTILTQKEIEKLKDNYASKLGIEDPKEIKLILDSIPTLELS</sequence>